<dbReference type="InterPro" id="IPR009061">
    <property type="entry name" value="DNA-bd_dom_put_sf"/>
</dbReference>
<dbReference type="InterPro" id="IPR047057">
    <property type="entry name" value="MerR_fam"/>
</dbReference>
<gene>
    <name evidence="3" type="ORF">U0R10_04850</name>
</gene>
<protein>
    <submittedName>
        <fullName evidence="3">MerR family transcriptional regulator</fullName>
    </submittedName>
</protein>
<dbReference type="SMART" id="SM00422">
    <property type="entry name" value="HTH_MERR"/>
    <property type="match status" value="1"/>
</dbReference>
<dbReference type="CDD" id="cd04765">
    <property type="entry name" value="HTH_MlrA-like_sg2"/>
    <property type="match status" value="1"/>
</dbReference>
<keyword evidence="1" id="KW-0238">DNA-binding</keyword>
<comment type="caution">
    <text evidence="3">The sequence shown here is derived from an EMBL/GenBank/DDBJ whole genome shotgun (WGS) entry which is preliminary data.</text>
</comment>
<reference evidence="3 4" key="1">
    <citation type="submission" date="2024-03" db="EMBL/GenBank/DDBJ databases">
        <title>Aquirufa genome sequencing.</title>
        <authorList>
            <person name="Pitt A."/>
            <person name="Hahn M.W."/>
        </authorList>
    </citation>
    <scope>NUCLEOTIDE SEQUENCE [LARGE SCALE GENOMIC DNA]</scope>
    <source>
        <strain evidence="3 4">OSTEICH-129V</strain>
    </source>
</reference>
<evidence type="ECO:0000313" key="3">
    <source>
        <dbReference type="EMBL" id="MFD3393941.1"/>
    </source>
</evidence>
<dbReference type="Pfam" id="PF13411">
    <property type="entry name" value="MerR_1"/>
    <property type="match status" value="1"/>
</dbReference>
<dbReference type="Gene3D" id="1.10.1660.10">
    <property type="match status" value="1"/>
</dbReference>
<evidence type="ECO:0000313" key="4">
    <source>
        <dbReference type="Proteomes" id="UP001598138"/>
    </source>
</evidence>
<dbReference type="SUPFAM" id="SSF46955">
    <property type="entry name" value="Putative DNA-binding domain"/>
    <property type="match status" value="1"/>
</dbReference>
<accession>A0ABW6DAZ0</accession>
<dbReference type="InterPro" id="IPR000551">
    <property type="entry name" value="MerR-type_HTH_dom"/>
</dbReference>
<sequence>MLILLIPRMDLDKQYYSISEVAKLFKVNTSKLRYWEAQFPHLLPKRTGTGIRKYTPVDIEKIKVLVDMIDVKGLTIEGAKQALNNKGAVKNPNQAVINQLTDIRDFLQVLSQELE</sequence>
<evidence type="ECO:0000256" key="1">
    <source>
        <dbReference type="ARBA" id="ARBA00023125"/>
    </source>
</evidence>
<proteinExistence type="predicted"/>
<keyword evidence="4" id="KW-1185">Reference proteome</keyword>
<dbReference type="PANTHER" id="PTHR30204">
    <property type="entry name" value="REDOX-CYCLING DRUG-SENSING TRANSCRIPTIONAL ACTIVATOR SOXR"/>
    <property type="match status" value="1"/>
</dbReference>
<dbReference type="PANTHER" id="PTHR30204:SF15">
    <property type="entry name" value="BLL5018 PROTEIN"/>
    <property type="match status" value="1"/>
</dbReference>
<name>A0ABW6DAZ0_9BACT</name>
<evidence type="ECO:0000259" key="2">
    <source>
        <dbReference type="PROSITE" id="PS50937"/>
    </source>
</evidence>
<dbReference type="Proteomes" id="UP001598138">
    <property type="component" value="Unassembled WGS sequence"/>
</dbReference>
<organism evidence="3 4">
    <name type="scientific">Aquirufa avitistagni</name>
    <dbReference type="NCBI Taxonomy" id="3104728"/>
    <lineage>
        <taxon>Bacteria</taxon>
        <taxon>Pseudomonadati</taxon>
        <taxon>Bacteroidota</taxon>
        <taxon>Cytophagia</taxon>
        <taxon>Cytophagales</taxon>
        <taxon>Flectobacillaceae</taxon>
        <taxon>Aquirufa</taxon>
    </lineage>
</organism>
<feature type="domain" description="HTH merR-type" evidence="2">
    <location>
        <begin position="15"/>
        <end position="85"/>
    </location>
</feature>
<dbReference type="PROSITE" id="PS50937">
    <property type="entry name" value="HTH_MERR_2"/>
    <property type="match status" value="1"/>
</dbReference>
<dbReference type="EMBL" id="JBBKXZ010000001">
    <property type="protein sequence ID" value="MFD3393941.1"/>
    <property type="molecule type" value="Genomic_DNA"/>
</dbReference>